<feature type="repeat" description="Solcar" evidence="10">
    <location>
        <begin position="207"/>
        <end position="307"/>
    </location>
</feature>
<keyword evidence="3 11" id="KW-0813">Transport</keyword>
<dbReference type="Pfam" id="PF00153">
    <property type="entry name" value="Mito_carr"/>
    <property type="match status" value="3"/>
</dbReference>
<evidence type="ECO:0000256" key="6">
    <source>
        <dbReference type="ARBA" id="ARBA00022792"/>
    </source>
</evidence>
<dbReference type="PANTHER" id="PTHR45760:SF2">
    <property type="entry name" value="FI19922P1-RELATED"/>
    <property type="match status" value="1"/>
</dbReference>
<evidence type="ECO:0000256" key="8">
    <source>
        <dbReference type="ARBA" id="ARBA00023128"/>
    </source>
</evidence>
<reference evidence="12" key="2">
    <citation type="journal article" date="2024" name="Plant">
        <title>Genomic evolution and insights into agronomic trait innovations of Sesamum species.</title>
        <authorList>
            <person name="Miao H."/>
            <person name="Wang L."/>
            <person name="Qu L."/>
            <person name="Liu H."/>
            <person name="Sun Y."/>
            <person name="Le M."/>
            <person name="Wang Q."/>
            <person name="Wei S."/>
            <person name="Zheng Y."/>
            <person name="Lin W."/>
            <person name="Duan Y."/>
            <person name="Cao H."/>
            <person name="Xiong S."/>
            <person name="Wang X."/>
            <person name="Wei L."/>
            <person name="Li C."/>
            <person name="Ma Q."/>
            <person name="Ju M."/>
            <person name="Zhao R."/>
            <person name="Li G."/>
            <person name="Mu C."/>
            <person name="Tian Q."/>
            <person name="Mei H."/>
            <person name="Zhang T."/>
            <person name="Gao T."/>
            <person name="Zhang H."/>
        </authorList>
    </citation>
    <scope>NUCLEOTIDE SEQUENCE</scope>
    <source>
        <strain evidence="12">G02</strain>
    </source>
</reference>
<reference evidence="12" key="1">
    <citation type="submission" date="2020-06" db="EMBL/GenBank/DDBJ databases">
        <authorList>
            <person name="Li T."/>
            <person name="Hu X."/>
            <person name="Zhang T."/>
            <person name="Song X."/>
            <person name="Zhang H."/>
            <person name="Dai N."/>
            <person name="Sheng W."/>
            <person name="Hou X."/>
            <person name="Wei L."/>
        </authorList>
    </citation>
    <scope>NUCLEOTIDE SEQUENCE</scope>
    <source>
        <strain evidence="12">G02</strain>
        <tissue evidence="12">Leaf</tissue>
    </source>
</reference>
<evidence type="ECO:0000256" key="3">
    <source>
        <dbReference type="ARBA" id="ARBA00022448"/>
    </source>
</evidence>
<proteinExistence type="inferred from homology"/>
<keyword evidence="9 10" id="KW-0472">Membrane</keyword>
<keyword evidence="4 10" id="KW-0812">Transmembrane</keyword>
<comment type="similarity">
    <text evidence="2 11">Belongs to the mitochondrial carrier (TC 2.A.29) family.</text>
</comment>
<dbReference type="EMBL" id="JACGWJ010000008">
    <property type="protein sequence ID" value="KAL0403211.1"/>
    <property type="molecule type" value="Genomic_DNA"/>
</dbReference>
<dbReference type="PANTHER" id="PTHR45760">
    <property type="entry name" value="FI19922P1-RELATED"/>
    <property type="match status" value="1"/>
</dbReference>
<feature type="repeat" description="Solcar" evidence="10">
    <location>
        <begin position="320"/>
        <end position="408"/>
    </location>
</feature>
<evidence type="ECO:0000256" key="4">
    <source>
        <dbReference type="ARBA" id="ARBA00022692"/>
    </source>
</evidence>
<dbReference type="GO" id="GO:1990542">
    <property type="term" value="P:mitochondrial transmembrane transport"/>
    <property type="evidence" value="ECO:0007669"/>
    <property type="project" value="InterPro"/>
</dbReference>
<evidence type="ECO:0000256" key="5">
    <source>
        <dbReference type="ARBA" id="ARBA00022737"/>
    </source>
</evidence>
<evidence type="ECO:0000256" key="10">
    <source>
        <dbReference type="PROSITE-ProRule" id="PRU00282"/>
    </source>
</evidence>
<comment type="caution">
    <text evidence="12">The sequence shown here is derived from an EMBL/GenBank/DDBJ whole genome shotgun (WGS) entry which is preliminary data.</text>
</comment>
<gene>
    <name evidence="12" type="ORF">Sradi_1961900</name>
</gene>
<protein>
    <submittedName>
        <fullName evidence="12">Mitochondrial carrier protein MTM1</fullName>
    </submittedName>
</protein>
<evidence type="ECO:0000256" key="7">
    <source>
        <dbReference type="ARBA" id="ARBA00022989"/>
    </source>
</evidence>
<keyword evidence="8" id="KW-0496">Mitochondrion</keyword>
<name>A0AAW2THT1_SESRA</name>
<evidence type="ECO:0000256" key="1">
    <source>
        <dbReference type="ARBA" id="ARBA00004448"/>
    </source>
</evidence>
<dbReference type="InterPro" id="IPR018108">
    <property type="entry name" value="MCP_transmembrane"/>
</dbReference>
<dbReference type="AlphaFoldDB" id="A0AAW2THT1"/>
<dbReference type="SUPFAM" id="SSF103506">
    <property type="entry name" value="Mitochondrial carrier"/>
    <property type="match status" value="1"/>
</dbReference>
<keyword evidence="7" id="KW-1133">Transmembrane helix</keyword>
<feature type="repeat" description="Solcar" evidence="10">
    <location>
        <begin position="63"/>
        <end position="195"/>
    </location>
</feature>
<comment type="subcellular location">
    <subcellularLocation>
        <location evidence="1">Mitochondrion inner membrane</location>
        <topology evidence="1">Multi-pass membrane protein</topology>
    </subcellularLocation>
</comment>
<dbReference type="InterPro" id="IPR023395">
    <property type="entry name" value="MCP_dom_sf"/>
</dbReference>
<evidence type="ECO:0000256" key="9">
    <source>
        <dbReference type="ARBA" id="ARBA00023136"/>
    </source>
</evidence>
<evidence type="ECO:0000256" key="11">
    <source>
        <dbReference type="RuleBase" id="RU000488"/>
    </source>
</evidence>
<keyword evidence="5" id="KW-0677">Repeat</keyword>
<dbReference type="GO" id="GO:0005743">
    <property type="term" value="C:mitochondrial inner membrane"/>
    <property type="evidence" value="ECO:0007669"/>
    <property type="project" value="UniProtKB-SubCell"/>
</dbReference>
<organism evidence="12">
    <name type="scientific">Sesamum radiatum</name>
    <name type="common">Black benniseed</name>
    <dbReference type="NCBI Taxonomy" id="300843"/>
    <lineage>
        <taxon>Eukaryota</taxon>
        <taxon>Viridiplantae</taxon>
        <taxon>Streptophyta</taxon>
        <taxon>Embryophyta</taxon>
        <taxon>Tracheophyta</taxon>
        <taxon>Spermatophyta</taxon>
        <taxon>Magnoliopsida</taxon>
        <taxon>eudicotyledons</taxon>
        <taxon>Gunneridae</taxon>
        <taxon>Pentapetalae</taxon>
        <taxon>asterids</taxon>
        <taxon>lamiids</taxon>
        <taxon>Lamiales</taxon>
        <taxon>Pedaliaceae</taxon>
        <taxon>Sesamum</taxon>
    </lineage>
</organism>
<evidence type="ECO:0000256" key="2">
    <source>
        <dbReference type="ARBA" id="ARBA00006375"/>
    </source>
</evidence>
<evidence type="ECO:0000313" key="12">
    <source>
        <dbReference type="EMBL" id="KAL0403211.1"/>
    </source>
</evidence>
<keyword evidence="6" id="KW-0999">Mitochondrion inner membrane</keyword>
<sequence length="416" mass="44866">MAGELKHSENPWMTVAEQSSRIEEFDKNVSLMSESMMVVGGIEASEISQTRSRHSDASSVGKLGLPERAFSAAGAAFLSAVLVNPLDVVKTRLQAQAAGVPYSHPLSNVTSRMALFGPHMMFADLRCSPSCTRAGVHGTVALCPPDCFHYKGTLDVFKNYSPGFSALWRGTNAGLALAVPTVGIYLPCYDIFRNQLEEFTAQNAPSLTPYAPLVAGSLARSLACTSCYPIELARTRMQAFKHLHGDKRPPGVLKTLIDIISQVKSTTNFSSSLQSYRVLWTGLGAQLARDVPFSAICWSTLEPVRRRLLGLVGDEANAINILGANFSAGFVAGGLAAAATCPLDVAKTRRQIEKDPSRALKMTTRHTLQQVWRDGGMKGLFTGVGPRVGRAGPSVGIVVSFYEVVKHILHHRYATS</sequence>
<dbReference type="Gene3D" id="1.50.40.10">
    <property type="entry name" value="Mitochondrial carrier domain"/>
    <property type="match status" value="2"/>
</dbReference>
<dbReference type="InterPro" id="IPR045315">
    <property type="entry name" value="Mtm1-like"/>
</dbReference>
<dbReference type="PROSITE" id="PS50920">
    <property type="entry name" value="SOLCAR"/>
    <property type="match status" value="3"/>
</dbReference>
<accession>A0AAW2THT1</accession>